<evidence type="ECO:0000313" key="2">
    <source>
        <dbReference type="EMBL" id="CAG5082825.1"/>
    </source>
</evidence>
<protein>
    <submittedName>
        <fullName evidence="2">Uncharacterized protein</fullName>
    </submittedName>
</protein>
<evidence type="ECO:0000256" key="1">
    <source>
        <dbReference type="SAM" id="Phobius"/>
    </source>
</evidence>
<feature type="transmembrane region" description="Helical" evidence="1">
    <location>
        <begin position="46"/>
        <end position="63"/>
    </location>
</feature>
<dbReference type="EMBL" id="CAJRAY010000026">
    <property type="protein sequence ID" value="CAG5082825.1"/>
    <property type="molecule type" value="Genomic_DNA"/>
</dbReference>
<reference evidence="2 3" key="1">
    <citation type="submission" date="2021-04" db="EMBL/GenBank/DDBJ databases">
        <authorList>
            <person name="Rakotoarivonina H."/>
        </authorList>
    </citation>
    <scope>NUCLEOTIDE SEQUENCE [LARGE SCALE GENOMIC DNA]</scope>
    <source>
        <strain evidence="2 3">XE</strain>
    </source>
</reference>
<feature type="transmembrane region" description="Helical" evidence="1">
    <location>
        <begin position="75"/>
        <end position="94"/>
    </location>
</feature>
<dbReference type="Proteomes" id="UP000681526">
    <property type="component" value="Unassembled WGS sequence"/>
</dbReference>
<keyword evidence="3" id="KW-1185">Reference proteome</keyword>
<comment type="caution">
    <text evidence="2">The sequence shown here is derived from an EMBL/GenBank/DDBJ whole genome shotgun (WGS) entry which is preliminary data.</text>
</comment>
<name>A0ABN7RSI6_THEXY</name>
<keyword evidence="1" id="KW-1133">Transmembrane helix</keyword>
<evidence type="ECO:0000313" key="3">
    <source>
        <dbReference type="Proteomes" id="UP000681526"/>
    </source>
</evidence>
<sequence length="100" mass="11503">MPFCSGIFFYPKLHTPDVLTIGEKELGGGPLRHHLAFIDVTQYADLIFYILIALAGLIFILHHRTRYFLQPDAKMIVPVLSCCVLYVAAHQYVYNLFFVR</sequence>
<gene>
    <name evidence="2" type="primary">txxe 1359</name>
    <name evidence="2" type="ORF">TXXE_06420</name>
</gene>
<accession>A0ABN7RSI6</accession>
<proteinExistence type="predicted"/>
<organism evidence="2 3">
    <name type="scientific">Thermobacillus xylanilyticus</name>
    <dbReference type="NCBI Taxonomy" id="76633"/>
    <lineage>
        <taxon>Bacteria</taxon>
        <taxon>Bacillati</taxon>
        <taxon>Bacillota</taxon>
        <taxon>Bacilli</taxon>
        <taxon>Bacillales</taxon>
        <taxon>Paenibacillaceae</taxon>
        <taxon>Thermobacillus</taxon>
    </lineage>
</organism>
<keyword evidence="1" id="KW-0472">Membrane</keyword>
<keyword evidence="1" id="KW-0812">Transmembrane</keyword>